<dbReference type="SUPFAM" id="SSF53335">
    <property type="entry name" value="S-adenosyl-L-methionine-dependent methyltransferases"/>
    <property type="match status" value="1"/>
</dbReference>
<sequence>MAQKQEIFTLVGGRIKMLRGTYNPTSDAVWLAAFLPKLKPNAHILDVGIGSGGVSLCITSHTDNVQITGIDKSAEMLACCKKNAELNTKDIELINADILTWRTSQTFDAVVTNPPYFHGTPAKHNAHHNANLTMWVRRCIARTKPRGYFCTIVSADRLSEIVAEMNTHCGDITILPLFGAKKTAERVLLRGRVGVKSGTILYAGLPMNYEPVLRDGLTIEDSLATLGWI</sequence>
<dbReference type="EMBL" id="DVNO01000033">
    <property type="protein sequence ID" value="HIU65724.1"/>
    <property type="molecule type" value="Genomic_DNA"/>
</dbReference>
<dbReference type="InterPro" id="IPR029063">
    <property type="entry name" value="SAM-dependent_MTases_sf"/>
</dbReference>
<reference evidence="4" key="1">
    <citation type="submission" date="2020-10" db="EMBL/GenBank/DDBJ databases">
        <authorList>
            <person name="Gilroy R."/>
        </authorList>
    </citation>
    <scope>NUCLEOTIDE SEQUENCE</scope>
    <source>
        <strain evidence="4">CHK136-897</strain>
    </source>
</reference>
<dbReference type="PANTHER" id="PTHR47739:SF1">
    <property type="entry name" value="TRNA1(VAL) (ADENINE(37)-N6)-METHYLTRANSFERASE"/>
    <property type="match status" value="1"/>
</dbReference>
<dbReference type="PROSITE" id="PS00092">
    <property type="entry name" value="N6_MTASE"/>
    <property type="match status" value="1"/>
</dbReference>
<keyword evidence="1 4" id="KW-0489">Methyltransferase</keyword>
<accession>A0A9D1MSK3</accession>
<dbReference type="GO" id="GO:0032259">
    <property type="term" value="P:methylation"/>
    <property type="evidence" value="ECO:0007669"/>
    <property type="project" value="UniProtKB-KW"/>
</dbReference>
<dbReference type="PANTHER" id="PTHR47739">
    <property type="entry name" value="TRNA1(VAL) (ADENINE(37)-N6)-METHYLTRANSFERASE"/>
    <property type="match status" value="1"/>
</dbReference>
<protein>
    <submittedName>
        <fullName evidence="4">Methyltransferase</fullName>
    </submittedName>
</protein>
<evidence type="ECO:0000313" key="5">
    <source>
        <dbReference type="Proteomes" id="UP000824142"/>
    </source>
</evidence>
<evidence type="ECO:0000256" key="1">
    <source>
        <dbReference type="ARBA" id="ARBA00022603"/>
    </source>
</evidence>
<evidence type="ECO:0000313" key="4">
    <source>
        <dbReference type="EMBL" id="HIU65724.1"/>
    </source>
</evidence>
<dbReference type="Proteomes" id="UP000824142">
    <property type="component" value="Unassembled WGS sequence"/>
</dbReference>
<organism evidence="4 5">
    <name type="scientific">Candidatus Enterousia avicola</name>
    <dbReference type="NCBI Taxonomy" id="2840787"/>
    <lineage>
        <taxon>Bacteria</taxon>
        <taxon>Pseudomonadati</taxon>
        <taxon>Pseudomonadota</taxon>
        <taxon>Alphaproteobacteria</taxon>
        <taxon>Candidatus Enterousia</taxon>
    </lineage>
</organism>
<reference evidence="4" key="2">
    <citation type="journal article" date="2021" name="PeerJ">
        <title>Extensive microbial diversity within the chicken gut microbiome revealed by metagenomics and culture.</title>
        <authorList>
            <person name="Gilroy R."/>
            <person name="Ravi A."/>
            <person name="Getino M."/>
            <person name="Pursley I."/>
            <person name="Horton D.L."/>
            <person name="Alikhan N.F."/>
            <person name="Baker D."/>
            <person name="Gharbi K."/>
            <person name="Hall N."/>
            <person name="Watson M."/>
            <person name="Adriaenssens E.M."/>
            <person name="Foster-Nyarko E."/>
            <person name="Jarju S."/>
            <person name="Secka A."/>
            <person name="Antonio M."/>
            <person name="Oren A."/>
            <person name="Chaudhuri R.R."/>
            <person name="La Ragione R."/>
            <person name="Hildebrand F."/>
            <person name="Pallen M.J."/>
        </authorList>
    </citation>
    <scope>NUCLEOTIDE SEQUENCE</scope>
    <source>
        <strain evidence="4">CHK136-897</strain>
    </source>
</reference>
<evidence type="ECO:0000259" key="3">
    <source>
        <dbReference type="Pfam" id="PF05175"/>
    </source>
</evidence>
<proteinExistence type="predicted"/>
<dbReference type="GO" id="GO:0008757">
    <property type="term" value="F:S-adenosylmethionine-dependent methyltransferase activity"/>
    <property type="evidence" value="ECO:0007669"/>
    <property type="project" value="UniProtKB-ARBA"/>
</dbReference>
<dbReference type="GO" id="GO:0008170">
    <property type="term" value="F:N-methyltransferase activity"/>
    <property type="evidence" value="ECO:0007669"/>
    <property type="project" value="UniProtKB-ARBA"/>
</dbReference>
<name>A0A9D1MSK3_9PROT</name>
<keyword evidence="2" id="KW-0949">S-adenosyl-L-methionine</keyword>
<dbReference type="Gene3D" id="3.40.50.150">
    <property type="entry name" value="Vaccinia Virus protein VP39"/>
    <property type="match status" value="1"/>
</dbReference>
<dbReference type="GO" id="GO:0003676">
    <property type="term" value="F:nucleic acid binding"/>
    <property type="evidence" value="ECO:0007669"/>
    <property type="project" value="InterPro"/>
</dbReference>
<dbReference type="Pfam" id="PF05175">
    <property type="entry name" value="MTS"/>
    <property type="match status" value="1"/>
</dbReference>
<gene>
    <name evidence="4" type="ORF">IAC63_03745</name>
</gene>
<dbReference type="AlphaFoldDB" id="A0A9D1MSK3"/>
<keyword evidence="1 4" id="KW-0808">Transferase</keyword>
<dbReference type="InterPro" id="IPR007848">
    <property type="entry name" value="Small_mtfrase_dom"/>
</dbReference>
<comment type="caution">
    <text evidence="4">The sequence shown here is derived from an EMBL/GenBank/DDBJ whole genome shotgun (WGS) entry which is preliminary data.</text>
</comment>
<dbReference type="CDD" id="cd02440">
    <property type="entry name" value="AdoMet_MTases"/>
    <property type="match status" value="1"/>
</dbReference>
<feature type="domain" description="Methyltransferase small" evidence="3">
    <location>
        <begin position="35"/>
        <end position="128"/>
    </location>
</feature>
<dbReference type="InterPro" id="IPR050210">
    <property type="entry name" value="tRNA_Adenine-N(6)_MTase"/>
</dbReference>
<dbReference type="InterPro" id="IPR002052">
    <property type="entry name" value="DNA_methylase_N6_adenine_CS"/>
</dbReference>
<evidence type="ECO:0000256" key="2">
    <source>
        <dbReference type="ARBA" id="ARBA00022691"/>
    </source>
</evidence>